<dbReference type="PANTHER" id="PTHR43575">
    <property type="entry name" value="PROTEIN ABCI7, CHLOROPLASTIC"/>
    <property type="match status" value="1"/>
</dbReference>
<evidence type="ECO:0000259" key="2">
    <source>
        <dbReference type="Pfam" id="PF01458"/>
    </source>
</evidence>
<sequence>MSVFVQSLLDAFAADKTSQPGRGIAWLNAARHDNLQAVAKSGLPTTHNETWKYTALRALDQRAFASRDTQAVQHAIDPAELALPGLDGARLVFVNGSFRADLSRLADLPQGLDVQPLSALLQGDAEPLRFFLGRNFTNNAESFARLNAAFARDGAVVRVAAGAQIMTPLHLVFIGAPAAADIAWHVRNIFELGEGARLDIVEHHLGAATHANLGNVFAEYRLRENATLNLLRMQNEGEQASLIQRSEFSLAKHARLQLNNLDLGTALARHDLRIDLVGDHALASVRGVFVLDKRQHVDNQLSVDHRALNTRCDLFWRGVADGRARGVFNGAITIHAGADGADARLSNKNLLLSAQAEIDTKPVLEIYADEVQASHGATVGQLDESALFYLRSRGLPLAQARVLLIQAFCAQALAQIEPAVLREHVTQLLQARLPQAAHP</sequence>
<reference evidence="4 5" key="1">
    <citation type="submission" date="2019-01" db="EMBL/GenBank/DDBJ databases">
        <title>Pseudolysobacter antarctica gen. nov., sp. nov., isolated from Fildes Peninsula, Antarctica.</title>
        <authorList>
            <person name="Wei Z."/>
            <person name="Peng F."/>
        </authorList>
    </citation>
    <scope>NUCLEOTIDE SEQUENCE [LARGE SCALE GENOMIC DNA]</scope>
    <source>
        <strain evidence="4 5">AQ6-296</strain>
    </source>
</reference>
<dbReference type="InterPro" id="IPR000825">
    <property type="entry name" value="SUF_FeS_clus_asmbl_SufBD_core"/>
</dbReference>
<dbReference type="InterPro" id="IPR011542">
    <property type="entry name" value="SUF_FeS_clus_asmbl_SufD"/>
</dbReference>
<dbReference type="SUPFAM" id="SSF101960">
    <property type="entry name" value="Stabilizer of iron transporter SufD"/>
    <property type="match status" value="1"/>
</dbReference>
<dbReference type="PANTHER" id="PTHR43575:SF1">
    <property type="entry name" value="PROTEIN ABCI7, CHLOROPLASTIC"/>
    <property type="match status" value="1"/>
</dbReference>
<protein>
    <submittedName>
        <fullName evidence="4">Fe-S cluster assembly protein SufD</fullName>
    </submittedName>
</protein>
<dbReference type="NCBIfam" id="TIGR01981">
    <property type="entry name" value="sufD"/>
    <property type="match status" value="1"/>
</dbReference>
<proteinExistence type="inferred from homology"/>
<keyword evidence="5" id="KW-1185">Reference proteome</keyword>
<dbReference type="InterPro" id="IPR055346">
    <property type="entry name" value="Fe-S_cluster_assembly_SufBD"/>
</dbReference>
<dbReference type="InterPro" id="IPR045595">
    <property type="entry name" value="SufBD_N"/>
</dbReference>
<evidence type="ECO:0000259" key="3">
    <source>
        <dbReference type="Pfam" id="PF19295"/>
    </source>
</evidence>
<evidence type="ECO:0000313" key="5">
    <source>
        <dbReference type="Proteomes" id="UP000291562"/>
    </source>
</evidence>
<dbReference type="InterPro" id="IPR037284">
    <property type="entry name" value="SUF_FeS_clus_asmbl_SufBD_sf"/>
</dbReference>
<dbReference type="RefSeq" id="WP_129831925.1">
    <property type="nucleotide sequence ID" value="NZ_CP035704.1"/>
</dbReference>
<evidence type="ECO:0000313" key="4">
    <source>
        <dbReference type="EMBL" id="QBB69666.1"/>
    </source>
</evidence>
<accession>A0A411HGL1</accession>
<gene>
    <name evidence="4" type="primary">sufD</name>
    <name evidence="4" type="ORF">ELE36_04345</name>
</gene>
<dbReference type="EMBL" id="CP035704">
    <property type="protein sequence ID" value="QBB69666.1"/>
    <property type="molecule type" value="Genomic_DNA"/>
</dbReference>
<dbReference type="Proteomes" id="UP000291562">
    <property type="component" value="Chromosome"/>
</dbReference>
<comment type="similarity">
    <text evidence="1">Belongs to the iron-sulfur cluster assembly SufBD family.</text>
</comment>
<name>A0A411HGL1_9GAMM</name>
<feature type="domain" description="SUF system FeS cluster assembly SufBD core" evidence="2">
    <location>
        <begin position="181"/>
        <end position="408"/>
    </location>
</feature>
<feature type="domain" description="SUF system FeS cluster assembly SufBD N-terminal" evidence="3">
    <location>
        <begin position="8"/>
        <end position="170"/>
    </location>
</feature>
<dbReference type="Pfam" id="PF01458">
    <property type="entry name" value="SUFBD_core"/>
    <property type="match status" value="1"/>
</dbReference>
<dbReference type="GO" id="GO:0016226">
    <property type="term" value="P:iron-sulfur cluster assembly"/>
    <property type="evidence" value="ECO:0007669"/>
    <property type="project" value="InterPro"/>
</dbReference>
<dbReference type="KEGG" id="xbc:ELE36_04345"/>
<evidence type="ECO:0000256" key="1">
    <source>
        <dbReference type="ARBA" id="ARBA00043967"/>
    </source>
</evidence>
<dbReference type="OrthoDB" id="9768262at2"/>
<organism evidence="4 5">
    <name type="scientific">Pseudolysobacter antarcticus</name>
    <dbReference type="NCBI Taxonomy" id="2511995"/>
    <lineage>
        <taxon>Bacteria</taxon>
        <taxon>Pseudomonadati</taxon>
        <taxon>Pseudomonadota</taxon>
        <taxon>Gammaproteobacteria</taxon>
        <taxon>Lysobacterales</taxon>
        <taxon>Rhodanobacteraceae</taxon>
        <taxon>Pseudolysobacter</taxon>
    </lineage>
</organism>
<dbReference type="Pfam" id="PF19295">
    <property type="entry name" value="SufBD_N"/>
    <property type="match status" value="1"/>
</dbReference>
<dbReference type="AlphaFoldDB" id="A0A411HGL1"/>